<dbReference type="AlphaFoldDB" id="A0ABD3MLH7"/>
<comment type="caution">
    <text evidence="1">The sequence shown here is derived from an EMBL/GenBank/DDBJ whole genome shotgun (WGS) entry which is preliminary data.</text>
</comment>
<sequence>MKISARMAVIAVAWPILFLRRVEQLLRSYSSSTTFNSTNEAIPATRDVDTVLIIATVPYSANHVMALWTQLECVTDGIDRVLISAPDTLWSKEIIAHVIKRFTQLSNTTAFTLEAVFHVNNRYDAGLWCDGLDHINARNTSTGVPRAVFLINDSATALRRYDALTNRIINATHIEHLNMTNEKGSVKLISLNGDLINPGNYKTYWVESVYRGLTPDGTSIFYQHSCSNEQRRACVGKRGSEAKDCIVDRFEMAISNSYAPSDLESMFPSFPPKEWNYSSWEAEASKGHGPILDRDHWLNGRQFFWYLREVHDFPFRKLKWPNGSPPPVSQCLELLDGNPHFDNLPFPSNADLKAYQAEMYEAESLL</sequence>
<reference evidence="1 2" key="1">
    <citation type="submission" date="2024-10" db="EMBL/GenBank/DDBJ databases">
        <title>Updated reference genomes for cyclostephanoid diatoms.</title>
        <authorList>
            <person name="Roberts W.R."/>
            <person name="Alverson A.J."/>
        </authorList>
    </citation>
    <scope>NUCLEOTIDE SEQUENCE [LARGE SCALE GENOMIC DNA]</scope>
    <source>
        <strain evidence="1 2">AJA232-27</strain>
    </source>
</reference>
<accession>A0ABD3MLH7</accession>
<organism evidence="1 2">
    <name type="scientific">Discostella pseudostelligera</name>
    <dbReference type="NCBI Taxonomy" id="259834"/>
    <lineage>
        <taxon>Eukaryota</taxon>
        <taxon>Sar</taxon>
        <taxon>Stramenopiles</taxon>
        <taxon>Ochrophyta</taxon>
        <taxon>Bacillariophyta</taxon>
        <taxon>Coscinodiscophyceae</taxon>
        <taxon>Thalassiosirophycidae</taxon>
        <taxon>Stephanodiscales</taxon>
        <taxon>Stephanodiscaceae</taxon>
        <taxon>Discostella</taxon>
    </lineage>
</organism>
<keyword evidence="2" id="KW-1185">Reference proteome</keyword>
<evidence type="ECO:0000313" key="1">
    <source>
        <dbReference type="EMBL" id="KAL3764920.1"/>
    </source>
</evidence>
<proteinExistence type="predicted"/>
<gene>
    <name evidence="1" type="ORF">ACHAWU_003780</name>
</gene>
<evidence type="ECO:0008006" key="3">
    <source>
        <dbReference type="Google" id="ProtNLM"/>
    </source>
</evidence>
<protein>
    <recommendedName>
        <fullName evidence="3">Glycosyltransferase family 69 protein</fullName>
    </recommendedName>
</protein>
<name>A0ABD3MLH7_9STRA</name>
<evidence type="ECO:0000313" key="2">
    <source>
        <dbReference type="Proteomes" id="UP001530293"/>
    </source>
</evidence>
<dbReference type="EMBL" id="JALLBG020000100">
    <property type="protein sequence ID" value="KAL3764920.1"/>
    <property type="molecule type" value="Genomic_DNA"/>
</dbReference>
<dbReference type="Proteomes" id="UP001530293">
    <property type="component" value="Unassembled WGS sequence"/>
</dbReference>